<accession>A0AAN9V7I0</accession>
<dbReference type="PRINTS" id="PR01163">
    <property type="entry name" value="BETATUBULIN"/>
</dbReference>
<dbReference type="FunFam" id="1.10.287.600:FF:000006">
    <property type="entry name" value="Tubulin beta chain"/>
    <property type="match status" value="1"/>
</dbReference>
<dbReference type="Pfam" id="PF03953">
    <property type="entry name" value="Tubulin_C"/>
    <property type="match status" value="1"/>
</dbReference>
<dbReference type="InterPro" id="IPR023123">
    <property type="entry name" value="Tubulin_C"/>
</dbReference>
<keyword evidence="6" id="KW-0479">Metal-binding</keyword>
<comment type="similarity">
    <text evidence="3 12">Belongs to the tubulin family.</text>
</comment>
<feature type="domain" description="Tubulin/FtsZ GTPase" evidence="13">
    <location>
        <begin position="47"/>
        <end position="244"/>
    </location>
</feature>
<dbReference type="PRINTS" id="PR01161">
    <property type="entry name" value="TUBULIN"/>
</dbReference>
<organism evidence="15 16">
    <name type="scientific">Gryllus longicercus</name>
    <dbReference type="NCBI Taxonomy" id="2509291"/>
    <lineage>
        <taxon>Eukaryota</taxon>
        <taxon>Metazoa</taxon>
        <taxon>Ecdysozoa</taxon>
        <taxon>Arthropoda</taxon>
        <taxon>Hexapoda</taxon>
        <taxon>Insecta</taxon>
        <taxon>Pterygota</taxon>
        <taxon>Neoptera</taxon>
        <taxon>Polyneoptera</taxon>
        <taxon>Orthoptera</taxon>
        <taxon>Ensifera</taxon>
        <taxon>Gryllidea</taxon>
        <taxon>Grylloidea</taxon>
        <taxon>Gryllidae</taxon>
        <taxon>Gryllinae</taxon>
        <taxon>Gryllus</taxon>
    </lineage>
</organism>
<evidence type="ECO:0000259" key="13">
    <source>
        <dbReference type="SMART" id="SM00864"/>
    </source>
</evidence>
<dbReference type="EMBL" id="JAZDUA010000551">
    <property type="protein sequence ID" value="KAK7791205.1"/>
    <property type="molecule type" value="Genomic_DNA"/>
</dbReference>
<dbReference type="GO" id="GO:0005200">
    <property type="term" value="F:structural constituent of cytoskeleton"/>
    <property type="evidence" value="ECO:0007669"/>
    <property type="project" value="InterPro"/>
</dbReference>
<dbReference type="InterPro" id="IPR036525">
    <property type="entry name" value="Tubulin/FtsZ_GTPase_sf"/>
</dbReference>
<evidence type="ECO:0000259" key="14">
    <source>
        <dbReference type="SMART" id="SM00865"/>
    </source>
</evidence>
<evidence type="ECO:0000313" key="15">
    <source>
        <dbReference type="EMBL" id="KAK7791205.1"/>
    </source>
</evidence>
<keyword evidence="16" id="KW-1185">Reference proteome</keyword>
<evidence type="ECO:0000256" key="5">
    <source>
        <dbReference type="ARBA" id="ARBA00022701"/>
    </source>
</evidence>
<evidence type="ECO:0000256" key="12">
    <source>
        <dbReference type="RuleBase" id="RU000352"/>
    </source>
</evidence>
<evidence type="ECO:0000256" key="9">
    <source>
        <dbReference type="ARBA" id="ARBA00023134"/>
    </source>
</evidence>
<dbReference type="FunFam" id="3.30.1330.20:FF:000002">
    <property type="entry name" value="Tubulin beta chain"/>
    <property type="match status" value="1"/>
</dbReference>
<dbReference type="InterPro" id="IPR017975">
    <property type="entry name" value="Tubulin_CS"/>
</dbReference>
<dbReference type="InterPro" id="IPR008280">
    <property type="entry name" value="Tub_FtsZ_C"/>
</dbReference>
<evidence type="ECO:0000256" key="7">
    <source>
        <dbReference type="ARBA" id="ARBA00022741"/>
    </source>
</evidence>
<dbReference type="GO" id="GO:0046872">
    <property type="term" value="F:metal ion binding"/>
    <property type="evidence" value="ECO:0007669"/>
    <property type="project" value="UniProtKB-KW"/>
</dbReference>
<dbReference type="SMART" id="SM00865">
    <property type="entry name" value="Tubulin_C"/>
    <property type="match status" value="1"/>
</dbReference>
<comment type="subunit">
    <text evidence="12">Dimer of alpha and beta chains. A typical microtubule is a hollow water-filled tube with an outer diameter of 25 nm and an inner diameter of 15 nM. Alpha-beta heterodimers associate head-to-tail to form protofilaments running lengthwise along the microtubule wall with the beta-tubulin subunit facing the microtubule plus end conferring a structural polarity. Microtubules usually have 13 protofilaments but different protofilament numbers can be found in some organisms and specialized cells.</text>
</comment>
<name>A0AAN9V7I0_9ORTH</name>
<dbReference type="InterPro" id="IPR037103">
    <property type="entry name" value="Tubulin/FtsZ-like_C"/>
</dbReference>
<dbReference type="Gene3D" id="3.30.1330.20">
    <property type="entry name" value="Tubulin/FtsZ, C-terminal domain"/>
    <property type="match status" value="1"/>
</dbReference>
<keyword evidence="9 12" id="KW-0342">GTP-binding</keyword>
<dbReference type="FunFam" id="3.40.50.1440:FF:000006">
    <property type="entry name" value="Tubulin beta chain"/>
    <property type="match status" value="1"/>
</dbReference>
<keyword evidence="8" id="KW-0460">Magnesium</keyword>
<dbReference type="PROSITE" id="PS00227">
    <property type="entry name" value="TUBULIN"/>
    <property type="match status" value="1"/>
</dbReference>
<feature type="domain" description="Tubulin/FtsZ 2-layer sandwich" evidence="14">
    <location>
        <begin position="246"/>
        <end position="383"/>
    </location>
</feature>
<evidence type="ECO:0000256" key="10">
    <source>
        <dbReference type="ARBA" id="ARBA00023212"/>
    </source>
</evidence>
<dbReference type="PROSITE" id="PS00228">
    <property type="entry name" value="TUBULIN_B_AUTOREG"/>
    <property type="match status" value="1"/>
</dbReference>
<proteinExistence type="inferred from homology"/>
<comment type="subcellular location">
    <subcellularLocation>
        <location evidence="2">Cytoplasm</location>
        <location evidence="2">Cytoskeleton</location>
    </subcellularLocation>
</comment>
<dbReference type="Gene3D" id="3.40.50.1440">
    <property type="entry name" value="Tubulin/FtsZ, GTPase domain"/>
    <property type="match status" value="1"/>
</dbReference>
<gene>
    <name evidence="15" type="ORF">R5R35_009244</name>
</gene>
<dbReference type="GO" id="GO:0003924">
    <property type="term" value="F:GTPase activity"/>
    <property type="evidence" value="ECO:0007669"/>
    <property type="project" value="InterPro"/>
</dbReference>
<evidence type="ECO:0000256" key="11">
    <source>
        <dbReference type="ARBA" id="ARBA00034296"/>
    </source>
</evidence>
<dbReference type="InterPro" id="IPR000217">
    <property type="entry name" value="Tubulin"/>
</dbReference>
<comment type="caution">
    <text evidence="15">The sequence shown here is derived from an EMBL/GenBank/DDBJ whole genome shotgun (WGS) entry which is preliminary data.</text>
</comment>
<dbReference type="InterPro" id="IPR003008">
    <property type="entry name" value="Tubulin_FtsZ_GTPase"/>
</dbReference>
<dbReference type="Proteomes" id="UP001378592">
    <property type="component" value="Unassembled WGS sequence"/>
</dbReference>
<comment type="cofactor">
    <cofactor evidence="1">
        <name>Mg(2+)</name>
        <dbReference type="ChEBI" id="CHEBI:18420"/>
    </cofactor>
</comment>
<dbReference type="CDD" id="cd02187">
    <property type="entry name" value="beta_tubulin"/>
    <property type="match status" value="1"/>
</dbReference>
<evidence type="ECO:0000256" key="1">
    <source>
        <dbReference type="ARBA" id="ARBA00001946"/>
    </source>
</evidence>
<evidence type="ECO:0000256" key="2">
    <source>
        <dbReference type="ARBA" id="ARBA00004245"/>
    </source>
</evidence>
<dbReference type="Gene3D" id="1.10.287.600">
    <property type="entry name" value="Helix hairpin bin"/>
    <property type="match status" value="1"/>
</dbReference>
<evidence type="ECO:0000256" key="3">
    <source>
        <dbReference type="ARBA" id="ARBA00009636"/>
    </source>
</evidence>
<keyword evidence="5 12" id="KW-0493">Microtubule</keyword>
<reference evidence="15 16" key="1">
    <citation type="submission" date="2024-03" db="EMBL/GenBank/DDBJ databases">
        <title>The genome assembly and annotation of the cricket Gryllus longicercus Weissman &amp; Gray.</title>
        <authorList>
            <person name="Szrajer S."/>
            <person name="Gray D."/>
            <person name="Ylla G."/>
        </authorList>
    </citation>
    <scope>NUCLEOTIDE SEQUENCE [LARGE SCALE GENOMIC DNA]</scope>
    <source>
        <strain evidence="15">DAG 2021-001</strain>
        <tissue evidence="15">Whole body minus gut</tissue>
    </source>
</reference>
<dbReference type="SUPFAM" id="SSF55307">
    <property type="entry name" value="Tubulin C-terminal domain-like"/>
    <property type="match status" value="1"/>
</dbReference>
<evidence type="ECO:0000313" key="16">
    <source>
        <dbReference type="Proteomes" id="UP001378592"/>
    </source>
</evidence>
<dbReference type="SMART" id="SM00864">
    <property type="entry name" value="Tubulin"/>
    <property type="match status" value="1"/>
</dbReference>
<sequence>MREIVHVQVGQCGNQIGAKFWEVLSEEHGIDQTGKYHGHSCLQLERIDVYYNEASDKRYVPRAVLVDLEPGTMESVRCSPFGRIFRPDNFVFGQSGAGNNWAKGHYTEGAELITSAMDAVRKETEACDCLQGFQLTHSLGGGTGSGLGTLLVSTLKEEYPDRVSTTFSVMPSPKVSDTVVEPYNATLSVHQLTENTDETFCIDNEALYDICFRTLKLAQPSYGDLNHIVSIVMSGITTCLRFPGQLNADLRKLAVNMVPFPRLHFFMPGYAPLTARGNQPYANITVSELTQQMFDARNMMAACDPRNGKYLTVATVFRGKMSMKEIDDQMMNVQNKNSKFFVEWIPNNVKTAVCDIPPRGMKMSATFIANSTAIQELFRRVSEQFSMMFRRKAFLHWYIGEGMDELEFTEAESNVNDLISEYQQYQEASSEDDMFFDDLEIEEA</sequence>
<dbReference type="GO" id="GO:0005525">
    <property type="term" value="F:GTP binding"/>
    <property type="evidence" value="ECO:0007669"/>
    <property type="project" value="UniProtKB-UniRule"/>
</dbReference>
<dbReference type="AlphaFoldDB" id="A0AAN9V7I0"/>
<dbReference type="InterPro" id="IPR013838">
    <property type="entry name" value="Beta-tubulin_BS"/>
</dbReference>
<dbReference type="SUPFAM" id="SSF52490">
    <property type="entry name" value="Tubulin nucleotide-binding domain-like"/>
    <property type="match status" value="1"/>
</dbReference>
<dbReference type="InterPro" id="IPR002453">
    <property type="entry name" value="Beta_tubulin"/>
</dbReference>
<dbReference type="Pfam" id="PF00091">
    <property type="entry name" value="Tubulin"/>
    <property type="match status" value="1"/>
</dbReference>
<evidence type="ECO:0000256" key="8">
    <source>
        <dbReference type="ARBA" id="ARBA00022842"/>
    </source>
</evidence>
<dbReference type="GO" id="GO:0007017">
    <property type="term" value="P:microtubule-based process"/>
    <property type="evidence" value="ECO:0007669"/>
    <property type="project" value="InterPro"/>
</dbReference>
<evidence type="ECO:0000256" key="4">
    <source>
        <dbReference type="ARBA" id="ARBA00022490"/>
    </source>
</evidence>
<protein>
    <recommendedName>
        <fullName evidence="12">Tubulin beta chain</fullName>
    </recommendedName>
</protein>
<dbReference type="InterPro" id="IPR018316">
    <property type="entry name" value="Tubulin/FtsZ_2-layer-sand-dom"/>
</dbReference>
<keyword evidence="4" id="KW-0963">Cytoplasm</keyword>
<keyword evidence="7 12" id="KW-0547">Nucleotide-binding</keyword>
<keyword evidence="10" id="KW-0206">Cytoskeleton</keyword>
<dbReference type="PANTHER" id="PTHR11588">
    <property type="entry name" value="TUBULIN"/>
    <property type="match status" value="1"/>
</dbReference>
<evidence type="ECO:0000256" key="6">
    <source>
        <dbReference type="ARBA" id="ARBA00022723"/>
    </source>
</evidence>
<comment type="function">
    <text evidence="11 12">Tubulin is the major constituent of microtubules, a cylinder consisting of laterally associated linear protofilaments composed of alpha- and beta-tubulin heterodimers. Microtubules grow by the addition of GTP-tubulin dimers to the microtubule end, where a stabilizing cap forms. Below the cap, tubulin dimers are in GDP-bound state, owing to GTPase activity of alpha-tubulin.</text>
</comment>
<dbReference type="GO" id="GO:0005874">
    <property type="term" value="C:microtubule"/>
    <property type="evidence" value="ECO:0007669"/>
    <property type="project" value="UniProtKB-KW"/>
</dbReference>